<dbReference type="InterPro" id="IPR006638">
    <property type="entry name" value="Elp3/MiaA/NifB-like_rSAM"/>
</dbReference>
<dbReference type="SFLD" id="SFLDG01278">
    <property type="entry name" value="biotin_synthase_like"/>
    <property type="match status" value="1"/>
</dbReference>
<comment type="cofactor">
    <cofactor evidence="13 14">
        <name>[4Fe-4S] cluster</name>
        <dbReference type="ChEBI" id="CHEBI:49883"/>
    </cofactor>
    <text evidence="13 14">Binds 1 [4Fe-4S] cluster. The cluster is coordinated with 3 cysteines and an exchangeable S-adenosyl-L-methionine.</text>
</comment>
<evidence type="ECO:0000256" key="13">
    <source>
        <dbReference type="HAMAP-Rule" id="MF_01694"/>
    </source>
</evidence>
<comment type="function">
    <text evidence="13">Catalyzes the conversion of dethiobiotin (DTB) to biotin by the insertion of a sulfur atom into dethiobiotin via a radical-based mechanism.</text>
</comment>
<dbReference type="InterPro" id="IPR058240">
    <property type="entry name" value="rSAM_sf"/>
</dbReference>
<keyword evidence="6 13" id="KW-0949">S-adenosyl-L-methionine</keyword>
<dbReference type="SUPFAM" id="SSF102114">
    <property type="entry name" value="Radical SAM enzymes"/>
    <property type="match status" value="1"/>
</dbReference>
<proteinExistence type="inferred from homology"/>
<dbReference type="SFLD" id="SFLDG01060">
    <property type="entry name" value="BATS_domain_containing"/>
    <property type="match status" value="1"/>
</dbReference>
<evidence type="ECO:0000256" key="2">
    <source>
        <dbReference type="ARBA" id="ARBA00010765"/>
    </source>
</evidence>
<evidence type="ECO:0000256" key="5">
    <source>
        <dbReference type="ARBA" id="ARBA00022679"/>
    </source>
</evidence>
<dbReference type="RefSeq" id="WP_274585093.1">
    <property type="nucleotide sequence ID" value="NZ_CP146598.1"/>
</dbReference>
<keyword evidence="7 13" id="KW-0001">2Fe-2S</keyword>
<evidence type="ECO:0000256" key="12">
    <source>
        <dbReference type="ARBA" id="ARBA00051157"/>
    </source>
</evidence>
<feature type="binding site" evidence="13 14">
    <location>
        <position position="204"/>
    </location>
    <ligand>
        <name>[2Fe-2S] cluster</name>
        <dbReference type="ChEBI" id="CHEBI:190135"/>
    </ligand>
</feature>
<evidence type="ECO:0000256" key="11">
    <source>
        <dbReference type="ARBA" id="ARBA00023014"/>
    </source>
</evidence>
<dbReference type="GO" id="GO:0009102">
    <property type="term" value="P:biotin biosynthetic process"/>
    <property type="evidence" value="ECO:0007669"/>
    <property type="project" value="UniProtKB-UniRule"/>
</dbReference>
<dbReference type="SMART" id="SM00729">
    <property type="entry name" value="Elp3"/>
    <property type="match status" value="1"/>
</dbReference>
<feature type="binding site" evidence="13 14">
    <location>
        <position position="276"/>
    </location>
    <ligand>
        <name>[2Fe-2S] cluster</name>
        <dbReference type="ChEBI" id="CHEBI:190135"/>
    </ligand>
</feature>
<keyword evidence="5 13" id="KW-0808">Transferase</keyword>
<comment type="cofactor">
    <cofactor evidence="14">
        <name>[2Fe-2S] cluster</name>
        <dbReference type="ChEBI" id="CHEBI:190135"/>
    </cofactor>
    <text evidence="14">Binds 1 [2Fe-2S] cluster. The cluster is coordinated with 3 cysteines and 1 arginine.</text>
</comment>
<dbReference type="HAMAP" id="MF_01694">
    <property type="entry name" value="BioB"/>
    <property type="match status" value="1"/>
</dbReference>
<keyword evidence="9 13" id="KW-0093">Biotin biosynthesis</keyword>
<dbReference type="Pfam" id="PF04055">
    <property type="entry name" value="Radical_SAM"/>
    <property type="match status" value="1"/>
</dbReference>
<dbReference type="GO" id="GO:0051537">
    <property type="term" value="F:2 iron, 2 sulfur cluster binding"/>
    <property type="evidence" value="ECO:0007669"/>
    <property type="project" value="UniProtKB-KW"/>
</dbReference>
<dbReference type="PANTHER" id="PTHR22976">
    <property type="entry name" value="BIOTIN SYNTHASE"/>
    <property type="match status" value="1"/>
</dbReference>
<keyword evidence="18" id="KW-1185">Reference proteome</keyword>
<reference evidence="16" key="1">
    <citation type="submission" date="2022-10" db="EMBL/GenBank/DDBJ databases">
        <authorList>
            <person name="Boutroux M."/>
        </authorList>
    </citation>
    <scope>NUCLEOTIDE SEQUENCE</scope>
    <source>
        <strain evidence="16">51.81</strain>
    </source>
</reference>
<reference evidence="17" key="2">
    <citation type="submission" date="2024-02" db="EMBL/GenBank/DDBJ databases">
        <title>Neisseria leonii sp. nov.</title>
        <authorList>
            <person name="Boutroux M."/>
            <person name="Favre-Rochex S."/>
            <person name="Gorgette O."/>
            <person name="Touak G."/>
            <person name="Muhle E."/>
            <person name="Chesneau O."/>
            <person name="Clermont D."/>
            <person name="Rahi P."/>
        </authorList>
    </citation>
    <scope>NUCLEOTIDE SEQUENCE</scope>
    <source>
        <strain evidence="17">51.81</strain>
    </source>
</reference>
<dbReference type="PIRSF" id="PIRSF001619">
    <property type="entry name" value="Biotin_synth"/>
    <property type="match status" value="1"/>
</dbReference>
<evidence type="ECO:0000256" key="9">
    <source>
        <dbReference type="ARBA" id="ARBA00022756"/>
    </source>
</evidence>
<dbReference type="FunFam" id="3.20.20.70:FF:000011">
    <property type="entry name" value="Biotin synthase"/>
    <property type="match status" value="1"/>
</dbReference>
<dbReference type="SFLD" id="SFLDS00029">
    <property type="entry name" value="Radical_SAM"/>
    <property type="match status" value="1"/>
</dbReference>
<comment type="cofactor">
    <cofactor evidence="13">
        <name>[2Fe-2S] cluster</name>
        <dbReference type="ChEBI" id="CHEBI:190135"/>
    </cofactor>
    <text evidence="13">Binds 1 [2Fe-2S] cluster. The cluster is coordinated with 3 cysteines and 1 arginine.</text>
</comment>
<evidence type="ECO:0000256" key="7">
    <source>
        <dbReference type="ARBA" id="ARBA00022714"/>
    </source>
</evidence>
<evidence type="ECO:0000256" key="10">
    <source>
        <dbReference type="ARBA" id="ARBA00023004"/>
    </source>
</evidence>
<protein>
    <recommendedName>
        <fullName evidence="3 13">Biotin synthase</fullName>
        <ecNumber evidence="3 13">2.8.1.6</ecNumber>
    </recommendedName>
</protein>
<dbReference type="Pfam" id="PF06968">
    <property type="entry name" value="BATS"/>
    <property type="match status" value="1"/>
</dbReference>
<evidence type="ECO:0000256" key="8">
    <source>
        <dbReference type="ARBA" id="ARBA00022723"/>
    </source>
</evidence>
<dbReference type="SFLD" id="SFLDF00272">
    <property type="entry name" value="biotin_synthase"/>
    <property type="match status" value="1"/>
</dbReference>
<feature type="binding site" evidence="13 14">
    <location>
        <position position="76"/>
    </location>
    <ligand>
        <name>[4Fe-4S] cluster</name>
        <dbReference type="ChEBI" id="CHEBI:49883"/>
        <note>4Fe-4S-S-AdoMet</note>
    </ligand>
</feature>
<feature type="binding site" evidence="13 14">
    <location>
        <position position="113"/>
    </location>
    <ligand>
        <name>[2Fe-2S] cluster</name>
        <dbReference type="ChEBI" id="CHEBI:190135"/>
    </ligand>
</feature>
<feature type="binding site" evidence="13 14">
    <location>
        <position position="144"/>
    </location>
    <ligand>
        <name>[2Fe-2S] cluster</name>
        <dbReference type="ChEBI" id="CHEBI:190135"/>
    </ligand>
</feature>
<dbReference type="InterPro" id="IPR013785">
    <property type="entry name" value="Aldolase_TIM"/>
</dbReference>
<dbReference type="GO" id="GO:0051539">
    <property type="term" value="F:4 iron, 4 sulfur cluster binding"/>
    <property type="evidence" value="ECO:0007669"/>
    <property type="project" value="UniProtKB-KW"/>
</dbReference>
<comment type="subunit">
    <text evidence="13">Homodimer.</text>
</comment>
<evidence type="ECO:0000313" key="17">
    <source>
        <dbReference type="EMBL" id="WWY02443.1"/>
    </source>
</evidence>
<evidence type="ECO:0000256" key="6">
    <source>
        <dbReference type="ARBA" id="ARBA00022691"/>
    </source>
</evidence>
<comment type="similarity">
    <text evidence="2 13">Belongs to the radical SAM superfamily. Biotin synthase family.</text>
</comment>
<evidence type="ECO:0000313" key="18">
    <source>
        <dbReference type="Proteomes" id="UP001149607"/>
    </source>
</evidence>
<keyword evidence="10 13" id="KW-0408">Iron</keyword>
<dbReference type="CDD" id="cd01335">
    <property type="entry name" value="Radical_SAM"/>
    <property type="match status" value="1"/>
</dbReference>
<evidence type="ECO:0000256" key="1">
    <source>
        <dbReference type="ARBA" id="ARBA00004942"/>
    </source>
</evidence>
<evidence type="ECO:0000313" key="16">
    <source>
        <dbReference type="EMBL" id="MDD9327954.1"/>
    </source>
</evidence>
<keyword evidence="8 13" id="KW-0479">Metal-binding</keyword>
<evidence type="ECO:0000256" key="3">
    <source>
        <dbReference type="ARBA" id="ARBA00012236"/>
    </source>
</evidence>
<keyword evidence="11 13" id="KW-0411">Iron-sulfur</keyword>
<name>A0A9X4IB20_9NEIS</name>
<dbReference type="InterPro" id="IPR010722">
    <property type="entry name" value="BATS_dom"/>
</dbReference>
<organism evidence="16">
    <name type="scientific">Neisseria leonii</name>
    <dbReference type="NCBI Taxonomy" id="2995413"/>
    <lineage>
        <taxon>Bacteria</taxon>
        <taxon>Pseudomonadati</taxon>
        <taxon>Pseudomonadota</taxon>
        <taxon>Betaproteobacteria</taxon>
        <taxon>Neisseriales</taxon>
        <taxon>Neisseriaceae</taxon>
        <taxon>Neisseria</taxon>
    </lineage>
</organism>
<dbReference type="PROSITE" id="PS51918">
    <property type="entry name" value="RADICAL_SAM"/>
    <property type="match status" value="1"/>
</dbReference>
<feature type="binding site" evidence="13 14">
    <location>
        <position position="73"/>
    </location>
    <ligand>
        <name>[4Fe-4S] cluster</name>
        <dbReference type="ChEBI" id="CHEBI:49883"/>
        <note>4Fe-4S-S-AdoMet</note>
    </ligand>
</feature>
<dbReference type="Gene3D" id="3.20.20.70">
    <property type="entry name" value="Aldolase class I"/>
    <property type="match status" value="1"/>
</dbReference>
<dbReference type="InterPro" id="IPR024177">
    <property type="entry name" value="Biotin_synthase"/>
</dbReference>
<dbReference type="AlphaFoldDB" id="A0A9X4IB20"/>
<dbReference type="EC" id="2.8.1.6" evidence="3 13"/>
<comment type="pathway">
    <text evidence="1 13">Cofactor biosynthesis; biotin biosynthesis; biotin from 7,8-diaminononanoate: step 2/2.</text>
</comment>
<dbReference type="EMBL" id="JAPQFL010000003">
    <property type="protein sequence ID" value="MDD9327954.1"/>
    <property type="molecule type" value="Genomic_DNA"/>
</dbReference>
<dbReference type="EMBL" id="CP146598">
    <property type="protein sequence ID" value="WWY02443.1"/>
    <property type="molecule type" value="Genomic_DNA"/>
</dbReference>
<evidence type="ECO:0000256" key="4">
    <source>
        <dbReference type="ARBA" id="ARBA00022485"/>
    </source>
</evidence>
<accession>A0A9X4IB20</accession>
<dbReference type="PANTHER" id="PTHR22976:SF2">
    <property type="entry name" value="BIOTIN SYNTHASE, MITOCHONDRIAL"/>
    <property type="match status" value="1"/>
</dbReference>
<keyword evidence="4 13" id="KW-0004">4Fe-4S</keyword>
<dbReference type="InterPro" id="IPR002684">
    <property type="entry name" value="Biotin_synth/BioAB"/>
</dbReference>
<evidence type="ECO:0000259" key="15">
    <source>
        <dbReference type="PROSITE" id="PS51918"/>
    </source>
</evidence>
<sequence length="340" mass="37652">MNIAPVALRRQSARTPHPTARYWRKCQVEELFALPFLDLVYQAAEVHRAHFHPREIQLSTLLSIKTGGCPEDCEYCPQSAHYNTGLGKSQMMDVDEILKIAQTAKARGASRFCMGAAWRGPKPKDVETVSEIIKAVKGLGLETCGTFGMLEEGMAQDLKNAGLDYYNHNLDTDPDRYNDIIHTRRHEDRMDTLGKVRGAGLKVCCGGIVGMNETRPERAGLIASLANLDPQPESVPINQLVKVEGTPLADAEDLDWTEFVRTVAVARITMPQSYVRLSAGRTAMPEAMQAMCFLAGANSIFYGDKLLTTDNPETDGDRLLMDKLDLYPLPCRESVRHDGA</sequence>
<dbReference type="SMART" id="SM00876">
    <property type="entry name" value="BATS"/>
    <property type="match status" value="1"/>
</dbReference>
<dbReference type="GO" id="GO:0005506">
    <property type="term" value="F:iron ion binding"/>
    <property type="evidence" value="ECO:0007669"/>
    <property type="project" value="UniProtKB-UniRule"/>
</dbReference>
<dbReference type="GO" id="GO:0004076">
    <property type="term" value="F:biotin synthase activity"/>
    <property type="evidence" value="ECO:0007669"/>
    <property type="project" value="UniProtKB-UniRule"/>
</dbReference>
<evidence type="ECO:0000256" key="14">
    <source>
        <dbReference type="PIRSR" id="PIRSR001619-1"/>
    </source>
</evidence>
<feature type="binding site" evidence="13 14">
    <location>
        <position position="69"/>
    </location>
    <ligand>
        <name>[4Fe-4S] cluster</name>
        <dbReference type="ChEBI" id="CHEBI:49883"/>
        <note>4Fe-4S-S-AdoMet</note>
    </ligand>
</feature>
<dbReference type="NCBIfam" id="TIGR00433">
    <property type="entry name" value="bioB"/>
    <property type="match status" value="1"/>
</dbReference>
<gene>
    <name evidence="13 16" type="primary">bioB</name>
    <name evidence="16" type="ORF">ORY91_001370</name>
    <name evidence="17" type="ORF">V9W64_06870</name>
</gene>
<dbReference type="InterPro" id="IPR007197">
    <property type="entry name" value="rSAM"/>
</dbReference>
<dbReference type="Proteomes" id="UP001149607">
    <property type="component" value="Chromosome"/>
</dbReference>
<feature type="domain" description="Radical SAM core" evidence="15">
    <location>
        <begin position="54"/>
        <end position="278"/>
    </location>
</feature>
<comment type="catalytic activity">
    <reaction evidence="12 13">
        <text>(4R,5S)-dethiobiotin + (sulfur carrier)-SH + 2 reduced [2Fe-2S]-[ferredoxin] + 2 S-adenosyl-L-methionine = (sulfur carrier)-H + biotin + 2 5'-deoxyadenosine + 2 L-methionine + 2 oxidized [2Fe-2S]-[ferredoxin]</text>
        <dbReference type="Rhea" id="RHEA:22060"/>
        <dbReference type="Rhea" id="RHEA-COMP:10000"/>
        <dbReference type="Rhea" id="RHEA-COMP:10001"/>
        <dbReference type="Rhea" id="RHEA-COMP:14737"/>
        <dbReference type="Rhea" id="RHEA-COMP:14739"/>
        <dbReference type="ChEBI" id="CHEBI:17319"/>
        <dbReference type="ChEBI" id="CHEBI:29917"/>
        <dbReference type="ChEBI" id="CHEBI:33737"/>
        <dbReference type="ChEBI" id="CHEBI:33738"/>
        <dbReference type="ChEBI" id="CHEBI:57586"/>
        <dbReference type="ChEBI" id="CHEBI:57844"/>
        <dbReference type="ChEBI" id="CHEBI:59789"/>
        <dbReference type="ChEBI" id="CHEBI:64428"/>
        <dbReference type="ChEBI" id="CHEBI:149473"/>
        <dbReference type="EC" id="2.8.1.6"/>
    </reaction>
</comment>